<dbReference type="RefSeq" id="WP_182805882.1">
    <property type="nucleotide sequence ID" value="NZ_CP060007.1"/>
</dbReference>
<comment type="similarity">
    <text evidence="2">Belongs to the DoxX family.</text>
</comment>
<dbReference type="GO" id="GO:0005886">
    <property type="term" value="C:plasma membrane"/>
    <property type="evidence" value="ECO:0007669"/>
    <property type="project" value="UniProtKB-SubCell"/>
</dbReference>
<accession>A0A7G5XL32</accession>
<reference evidence="9" key="1">
    <citation type="submission" date="2020-08" db="EMBL/GenBank/DDBJ databases">
        <title>Lacibacter sp. S13-6-6 genome sequencing.</title>
        <authorList>
            <person name="Jin L."/>
        </authorList>
    </citation>
    <scope>NUCLEOTIDE SEQUENCE [LARGE SCALE GENOMIC DNA]</scope>
    <source>
        <strain evidence="9">S13-6-6</strain>
    </source>
</reference>
<organism evidence="8 9">
    <name type="scientific">Lacibacter sediminis</name>
    <dbReference type="NCBI Taxonomy" id="2760713"/>
    <lineage>
        <taxon>Bacteria</taxon>
        <taxon>Pseudomonadati</taxon>
        <taxon>Bacteroidota</taxon>
        <taxon>Chitinophagia</taxon>
        <taxon>Chitinophagales</taxon>
        <taxon>Chitinophagaceae</taxon>
        <taxon>Lacibacter</taxon>
    </lineage>
</organism>
<feature type="transmembrane region" description="Helical" evidence="7">
    <location>
        <begin position="110"/>
        <end position="134"/>
    </location>
</feature>
<dbReference type="AlphaFoldDB" id="A0A7G5XL32"/>
<proteinExistence type="inferred from homology"/>
<dbReference type="Proteomes" id="UP000515344">
    <property type="component" value="Chromosome"/>
</dbReference>
<keyword evidence="4 7" id="KW-0812">Transmembrane</keyword>
<dbReference type="InterPro" id="IPR051907">
    <property type="entry name" value="DoxX-like_oxidoreductase"/>
</dbReference>
<protein>
    <submittedName>
        <fullName evidence="8">DoxX family protein</fullName>
    </submittedName>
</protein>
<keyword evidence="3" id="KW-1003">Cell membrane</keyword>
<dbReference type="PANTHER" id="PTHR33452">
    <property type="entry name" value="OXIDOREDUCTASE CATD-RELATED"/>
    <property type="match status" value="1"/>
</dbReference>
<dbReference type="EMBL" id="CP060007">
    <property type="protein sequence ID" value="QNA46185.1"/>
    <property type="molecule type" value="Genomic_DNA"/>
</dbReference>
<dbReference type="KEGG" id="lacs:H4075_08390"/>
<feature type="transmembrane region" description="Helical" evidence="7">
    <location>
        <begin position="57"/>
        <end position="77"/>
    </location>
</feature>
<name>A0A7G5XL32_9BACT</name>
<keyword evidence="9" id="KW-1185">Reference proteome</keyword>
<dbReference type="PANTHER" id="PTHR33452:SF1">
    <property type="entry name" value="INNER MEMBRANE PROTEIN YPHA-RELATED"/>
    <property type="match status" value="1"/>
</dbReference>
<dbReference type="Pfam" id="PF07681">
    <property type="entry name" value="DoxX"/>
    <property type="match status" value="1"/>
</dbReference>
<evidence type="ECO:0000256" key="5">
    <source>
        <dbReference type="ARBA" id="ARBA00022989"/>
    </source>
</evidence>
<keyword evidence="6 7" id="KW-0472">Membrane</keyword>
<feature type="transmembrane region" description="Helical" evidence="7">
    <location>
        <begin position="84"/>
        <end position="104"/>
    </location>
</feature>
<evidence type="ECO:0000313" key="9">
    <source>
        <dbReference type="Proteomes" id="UP000515344"/>
    </source>
</evidence>
<evidence type="ECO:0000256" key="7">
    <source>
        <dbReference type="SAM" id="Phobius"/>
    </source>
</evidence>
<evidence type="ECO:0000256" key="1">
    <source>
        <dbReference type="ARBA" id="ARBA00004651"/>
    </source>
</evidence>
<gene>
    <name evidence="8" type="ORF">H4075_08390</name>
</gene>
<dbReference type="InterPro" id="IPR032808">
    <property type="entry name" value="DoxX"/>
</dbReference>
<feature type="transmembrane region" description="Helical" evidence="7">
    <location>
        <begin position="12"/>
        <end position="32"/>
    </location>
</feature>
<evidence type="ECO:0000256" key="2">
    <source>
        <dbReference type="ARBA" id="ARBA00006679"/>
    </source>
</evidence>
<evidence type="ECO:0000256" key="4">
    <source>
        <dbReference type="ARBA" id="ARBA00022692"/>
    </source>
</evidence>
<keyword evidence="5 7" id="KW-1133">Transmembrane helix</keyword>
<evidence type="ECO:0000256" key="3">
    <source>
        <dbReference type="ARBA" id="ARBA00022475"/>
    </source>
</evidence>
<evidence type="ECO:0000256" key="6">
    <source>
        <dbReference type="ARBA" id="ARBA00023136"/>
    </source>
</evidence>
<comment type="subcellular location">
    <subcellularLocation>
        <location evidence="1">Cell membrane</location>
        <topology evidence="1">Multi-pass membrane protein</topology>
    </subcellularLocation>
</comment>
<evidence type="ECO:0000313" key="8">
    <source>
        <dbReference type="EMBL" id="QNA46185.1"/>
    </source>
</evidence>
<sequence length="138" mass="15662">MSKFLSSSPIYESFAIGIVRIILGVFLIYHGWEICDEAKMNEYLTWDAFKKSSNGTFLAYVGKAAELIAGILFMIGLFTRIASVLIIGVMLYISFVLGNGVVWYNDQHPFMFVLFGFLFFFIGPGTFSLDHLLFQKQK</sequence>